<dbReference type="OrthoDB" id="5345504at2759"/>
<evidence type="ECO:0000313" key="2">
    <source>
        <dbReference type="EMBL" id="EEY17596.1"/>
    </source>
</evidence>
<proteinExistence type="predicted"/>
<evidence type="ECO:0000256" key="1">
    <source>
        <dbReference type="SAM" id="MobiDB-lite"/>
    </source>
</evidence>
<organism evidence="3">
    <name type="scientific">Verticillium alfalfae (strain VaMs.102 / ATCC MYA-4576 / FGSC 10136)</name>
    <name type="common">Verticillium wilt of alfalfa</name>
    <name type="synonym">Verticillium albo-atrum</name>
    <dbReference type="NCBI Taxonomy" id="526221"/>
    <lineage>
        <taxon>Eukaryota</taxon>
        <taxon>Fungi</taxon>
        <taxon>Dikarya</taxon>
        <taxon>Ascomycota</taxon>
        <taxon>Pezizomycotina</taxon>
        <taxon>Sordariomycetes</taxon>
        <taxon>Hypocreomycetidae</taxon>
        <taxon>Glomerellales</taxon>
        <taxon>Plectosphaerellaceae</taxon>
        <taxon>Verticillium</taxon>
    </lineage>
</organism>
<sequence length="127" mass="13970">MLLHGAQSPPPAPVTHHQPDLATRPRRKRKAETQDNERLSKRLSLLNLGPGVADRAERKGQRAQGIIESRARTRARQRLERDGCGDVVEMPPRLDPRVVQGLMAAQGTGVEPMATGHDDDADAMELD</sequence>
<dbReference type="RefSeq" id="XP_003005752.1">
    <property type="nucleotide sequence ID" value="XM_003005706.1"/>
</dbReference>
<dbReference type="Proteomes" id="UP000008698">
    <property type="component" value="Unassembled WGS sequence"/>
</dbReference>
<name>C9SH02_VERA1</name>
<dbReference type="HOGENOM" id="CLU_1972135_0_0_1"/>
<dbReference type="STRING" id="526221.C9SH02"/>
<dbReference type="KEGG" id="val:VDBG_03705"/>
<protein>
    <submittedName>
        <fullName evidence="2">Predicted protein</fullName>
    </submittedName>
</protein>
<dbReference type="EMBL" id="DS985217">
    <property type="protein sequence ID" value="EEY17596.1"/>
    <property type="molecule type" value="Genomic_DNA"/>
</dbReference>
<evidence type="ECO:0000313" key="3">
    <source>
        <dbReference type="Proteomes" id="UP000008698"/>
    </source>
</evidence>
<gene>
    <name evidence="2" type="ORF">VDBG_03705</name>
</gene>
<reference evidence="3" key="1">
    <citation type="journal article" date="2011" name="PLoS Pathog.">
        <title>Comparative genomics yields insights into niche adaptation of plant vascular wilt pathogens.</title>
        <authorList>
            <person name="Klosterman S.J."/>
            <person name="Subbarao K.V."/>
            <person name="Kang S."/>
            <person name="Veronese P."/>
            <person name="Gold S.E."/>
            <person name="Thomma B.P.H.J."/>
            <person name="Chen Z."/>
            <person name="Henrissat B."/>
            <person name="Lee Y.-H."/>
            <person name="Park J."/>
            <person name="Garcia-Pedrajas M.D."/>
            <person name="Barbara D.J."/>
            <person name="Anchieta A."/>
            <person name="de Jonge R."/>
            <person name="Santhanam P."/>
            <person name="Maruthachalam K."/>
            <person name="Atallah Z."/>
            <person name="Amyotte S.G."/>
            <person name="Paz Z."/>
            <person name="Inderbitzin P."/>
            <person name="Hayes R.J."/>
            <person name="Heiman D.I."/>
            <person name="Young S."/>
            <person name="Zeng Q."/>
            <person name="Engels R."/>
            <person name="Galagan J."/>
            <person name="Cuomo C.A."/>
            <person name="Dobinson K.F."/>
            <person name="Ma L.-J."/>
        </authorList>
    </citation>
    <scope>NUCLEOTIDE SEQUENCE [LARGE SCALE GENOMIC DNA]</scope>
    <source>
        <strain evidence="3">VaMs.102 / ATCC MYA-4576 / FGSC 10136</strain>
    </source>
</reference>
<feature type="compositionally biased region" description="Basic and acidic residues" evidence="1">
    <location>
        <begin position="31"/>
        <end position="40"/>
    </location>
</feature>
<dbReference type="AlphaFoldDB" id="C9SH02"/>
<feature type="region of interest" description="Disordered" evidence="1">
    <location>
        <begin position="106"/>
        <end position="127"/>
    </location>
</feature>
<keyword evidence="3" id="KW-1185">Reference proteome</keyword>
<feature type="region of interest" description="Disordered" evidence="1">
    <location>
        <begin position="1"/>
        <end position="43"/>
    </location>
</feature>
<dbReference type="GeneID" id="9532445"/>
<accession>C9SH02</accession>